<dbReference type="Proteomes" id="UP000198959">
    <property type="component" value="Unassembled WGS sequence"/>
</dbReference>
<reference evidence="6" key="1">
    <citation type="submission" date="2016-06" db="EMBL/GenBank/DDBJ databases">
        <authorList>
            <person name="Varghese N."/>
            <person name="Submissions Spin"/>
        </authorList>
    </citation>
    <scope>NUCLEOTIDE SEQUENCE [LARGE SCALE GENOMIC DNA]</scope>
    <source>
        <strain evidence="6">DSM 43817</strain>
    </source>
</reference>
<keyword evidence="6" id="KW-1185">Reference proteome</keyword>
<evidence type="ECO:0000313" key="5">
    <source>
        <dbReference type="EMBL" id="SCL28158.1"/>
    </source>
</evidence>
<dbReference type="InterPro" id="IPR051814">
    <property type="entry name" value="NAD(P)H-dep_FMN_reductase"/>
</dbReference>
<dbReference type="PANTHER" id="PTHR43408">
    <property type="entry name" value="FMN REDUCTASE (NADPH)"/>
    <property type="match status" value="1"/>
</dbReference>
<name>A0A1C6SFN7_9ACTN</name>
<keyword evidence="1" id="KW-0285">Flavoprotein</keyword>
<evidence type="ECO:0000256" key="3">
    <source>
        <dbReference type="ARBA" id="ARBA00023002"/>
    </source>
</evidence>
<proteinExistence type="predicted"/>
<dbReference type="InterPro" id="IPR029039">
    <property type="entry name" value="Flavoprotein-like_sf"/>
</dbReference>
<dbReference type="RefSeq" id="WP_091643504.1">
    <property type="nucleotide sequence ID" value="NZ_FMHW01000002.1"/>
</dbReference>
<dbReference type="GO" id="GO:0016491">
    <property type="term" value="F:oxidoreductase activity"/>
    <property type="evidence" value="ECO:0007669"/>
    <property type="project" value="UniProtKB-KW"/>
</dbReference>
<feature type="domain" description="NADPH-dependent FMN reductase-like" evidence="4">
    <location>
        <begin position="1"/>
        <end position="137"/>
    </location>
</feature>
<keyword evidence="3" id="KW-0560">Oxidoreductase</keyword>
<dbReference type="InterPro" id="IPR005025">
    <property type="entry name" value="FMN_Rdtase-like_dom"/>
</dbReference>
<sequence>MRITVLVGNPKPGSRTLAVGAALAERLAALAGGAEVLVVDLADVSDRLFRWPDDELAALGRTVASSDLLVVASPTYKATYTGLLKAFLDRYGEAALTGVPTIPVMTAGSDRHALASDVHLRPLLVELGACVPTPGFFLPMADLERLDQVLDTWLAVNARPVQLLLAGLRPQPAVE</sequence>
<dbReference type="Gene3D" id="3.40.50.360">
    <property type="match status" value="1"/>
</dbReference>
<evidence type="ECO:0000256" key="1">
    <source>
        <dbReference type="ARBA" id="ARBA00022630"/>
    </source>
</evidence>
<dbReference type="PANTHER" id="PTHR43408:SF2">
    <property type="entry name" value="FMN REDUCTASE (NADPH)"/>
    <property type="match status" value="1"/>
</dbReference>
<dbReference type="SUPFAM" id="SSF52218">
    <property type="entry name" value="Flavoproteins"/>
    <property type="match status" value="1"/>
</dbReference>
<dbReference type="STRING" id="145854.GA0074692_2483"/>
<keyword evidence="2" id="KW-0288">FMN</keyword>
<evidence type="ECO:0000259" key="4">
    <source>
        <dbReference type="Pfam" id="PF03358"/>
    </source>
</evidence>
<evidence type="ECO:0000313" key="6">
    <source>
        <dbReference type="Proteomes" id="UP000198959"/>
    </source>
</evidence>
<accession>A0A1C6SFN7</accession>
<dbReference type="AlphaFoldDB" id="A0A1C6SFN7"/>
<protein>
    <submittedName>
        <fullName evidence="5">FMN reductase</fullName>
    </submittedName>
</protein>
<gene>
    <name evidence="5" type="ORF">GA0074692_2483</name>
</gene>
<dbReference type="EMBL" id="FMHW01000002">
    <property type="protein sequence ID" value="SCL28158.1"/>
    <property type="molecule type" value="Genomic_DNA"/>
</dbReference>
<evidence type="ECO:0000256" key="2">
    <source>
        <dbReference type="ARBA" id="ARBA00022643"/>
    </source>
</evidence>
<dbReference type="Pfam" id="PF03358">
    <property type="entry name" value="FMN_red"/>
    <property type="match status" value="1"/>
</dbReference>
<dbReference type="OrthoDB" id="1643408at2"/>
<organism evidence="5 6">
    <name type="scientific">Micromonospora pallida</name>
    <dbReference type="NCBI Taxonomy" id="145854"/>
    <lineage>
        <taxon>Bacteria</taxon>
        <taxon>Bacillati</taxon>
        <taxon>Actinomycetota</taxon>
        <taxon>Actinomycetes</taxon>
        <taxon>Micromonosporales</taxon>
        <taxon>Micromonosporaceae</taxon>
        <taxon>Micromonospora</taxon>
    </lineage>
</organism>